<organism evidence="1 2">
    <name type="scientific">Paracoccidioides lutzii (strain ATCC MYA-826 / Pb01)</name>
    <name type="common">Paracoccidioides brasiliensis</name>
    <dbReference type="NCBI Taxonomy" id="502779"/>
    <lineage>
        <taxon>Eukaryota</taxon>
        <taxon>Fungi</taxon>
        <taxon>Dikarya</taxon>
        <taxon>Ascomycota</taxon>
        <taxon>Pezizomycotina</taxon>
        <taxon>Eurotiomycetes</taxon>
        <taxon>Eurotiomycetidae</taxon>
        <taxon>Onygenales</taxon>
        <taxon>Ajellomycetaceae</taxon>
        <taxon>Paracoccidioides</taxon>
    </lineage>
</organism>
<dbReference type="HOGENOM" id="CLU_2655150_0_0_1"/>
<dbReference type="Proteomes" id="UP000002059">
    <property type="component" value="Partially assembled WGS sequence"/>
</dbReference>
<dbReference type="RefSeq" id="XP_015703141.1">
    <property type="nucleotide sequence ID" value="XM_015847232.1"/>
</dbReference>
<name>A0A0A2V5N1_PARBA</name>
<evidence type="ECO:0000313" key="1">
    <source>
        <dbReference type="EMBL" id="KGQ01632.1"/>
    </source>
</evidence>
<protein>
    <submittedName>
        <fullName evidence="1">Uncharacterized protein</fullName>
    </submittedName>
</protein>
<proteinExistence type="predicted"/>
<dbReference type="GeneID" id="26970550"/>
<dbReference type="AlphaFoldDB" id="A0A0A2V5N1"/>
<sequence length="76" mass="8703">MTADNDISELDRFIDGMTDDEYNACPEETGAIGEDKKPRVKIFVISHNSGPLFELRRHLFSKATHDEIFATEFKKL</sequence>
<keyword evidence="2" id="KW-1185">Reference proteome</keyword>
<dbReference type="KEGG" id="pbl:PAAG_11615"/>
<reference evidence="1 2" key="1">
    <citation type="journal article" date="2011" name="PLoS Genet.">
        <title>Comparative genomic analysis of human fungal pathogens causing paracoccidioidomycosis.</title>
        <authorList>
            <person name="Desjardins C.A."/>
            <person name="Champion M.D."/>
            <person name="Holder J.W."/>
            <person name="Muszewska A."/>
            <person name="Goldberg J."/>
            <person name="Bailao A.M."/>
            <person name="Brigido M.M."/>
            <person name="Ferreira M.E."/>
            <person name="Garcia A.M."/>
            <person name="Grynberg M."/>
            <person name="Gujja S."/>
            <person name="Heiman D.I."/>
            <person name="Henn M.R."/>
            <person name="Kodira C.D."/>
            <person name="Leon-Narvaez H."/>
            <person name="Longo L.V."/>
            <person name="Ma L.J."/>
            <person name="Malavazi I."/>
            <person name="Matsuo A.L."/>
            <person name="Morais F.V."/>
            <person name="Pereira M."/>
            <person name="Rodriguez-Brito S."/>
            <person name="Sakthikumar S."/>
            <person name="Salem-Izacc S.M."/>
            <person name="Sykes S.M."/>
            <person name="Teixeira M.M."/>
            <person name="Vallejo M.C."/>
            <person name="Walter M.E."/>
            <person name="Yandava C."/>
            <person name="Young S."/>
            <person name="Zeng Q."/>
            <person name="Zucker J."/>
            <person name="Felipe M.S."/>
            <person name="Goldman G.H."/>
            <person name="Haas B.J."/>
            <person name="McEwen J.G."/>
            <person name="Nino-Vega G."/>
            <person name="Puccia R."/>
            <person name="San-Blas G."/>
            <person name="Soares C.M."/>
            <person name="Birren B.W."/>
            <person name="Cuomo C.A."/>
        </authorList>
    </citation>
    <scope>NUCLEOTIDE SEQUENCE [LARGE SCALE GENOMIC DNA]</scope>
    <source>
        <strain evidence="2">ATCC MYA-826 / Pb01</strain>
    </source>
</reference>
<evidence type="ECO:0000313" key="2">
    <source>
        <dbReference type="Proteomes" id="UP000002059"/>
    </source>
</evidence>
<gene>
    <name evidence="1" type="ORF">PAAG_11615</name>
</gene>
<dbReference type="OrthoDB" id="4188745at2759"/>
<dbReference type="VEuPathDB" id="FungiDB:PAAG_11615"/>
<accession>A0A0A2V5N1</accession>
<dbReference type="STRING" id="502779.A0A0A2V5N1"/>
<dbReference type="EMBL" id="KN293998">
    <property type="protein sequence ID" value="KGQ01632.1"/>
    <property type="molecule type" value="Genomic_DNA"/>
</dbReference>